<dbReference type="Proteomes" id="UP000777173">
    <property type="component" value="Unassembled WGS sequence"/>
</dbReference>
<evidence type="ECO:0000256" key="1">
    <source>
        <dbReference type="SAM" id="MobiDB-lite"/>
    </source>
</evidence>
<dbReference type="AlphaFoldDB" id="A0A076IWL8"/>
<reference evidence="8 9" key="2">
    <citation type="journal article" date="2019" name="Nat. Microbiol.">
        <title>Genomic variation and strain-specific functional adaptation in the human gut microbiome during early life.</title>
        <authorList>
            <person name="Vatanen T."/>
            <person name="Plichta D.R."/>
            <person name="Somani J."/>
            <person name="Munch P.C."/>
            <person name="Arthur T.D."/>
            <person name="Hall A.B."/>
            <person name="Rudolf S."/>
            <person name="Oakeley E.J."/>
            <person name="Ke X."/>
            <person name="Young R.A."/>
            <person name="Haiser H.J."/>
            <person name="Kolde R."/>
            <person name="Yassour M."/>
            <person name="Luopajarvi K."/>
            <person name="Siljander H."/>
            <person name="Virtanen S.M."/>
            <person name="Ilonen J."/>
            <person name="Uibo R."/>
            <person name="Tillmann V."/>
            <person name="Mokurov S."/>
            <person name="Dorshakova N."/>
            <person name="Porter J.A."/>
            <person name="McHardy A.C."/>
            <person name="Lahdesmaki H."/>
            <person name="Vlamakis H."/>
            <person name="Huttenhower C."/>
            <person name="Knip M."/>
            <person name="Xavier R.J."/>
        </authorList>
    </citation>
    <scope>NUCLEOTIDE SEQUENCE [LARGE SCALE GENOMIC DNA]</scope>
    <source>
        <strain evidence="8 9">RJX1047</strain>
    </source>
</reference>
<dbReference type="EMBL" id="SLTU01000002">
    <property type="protein sequence ID" value="TDA73650.1"/>
    <property type="molecule type" value="Genomic_DNA"/>
</dbReference>
<evidence type="ECO:0000313" key="4">
    <source>
        <dbReference type="EMBL" id="KAA5397284.1"/>
    </source>
</evidence>
<evidence type="ECO:0000313" key="7">
    <source>
        <dbReference type="EMBL" id="QJR77847.1"/>
    </source>
</evidence>
<organism evidence="8 9">
    <name type="scientific">Phocaeicola dorei</name>
    <dbReference type="NCBI Taxonomy" id="357276"/>
    <lineage>
        <taxon>Bacteria</taxon>
        <taxon>Pseudomonadati</taxon>
        <taxon>Bacteroidota</taxon>
        <taxon>Bacteroidia</taxon>
        <taxon>Bacteroidales</taxon>
        <taxon>Bacteroidaceae</taxon>
        <taxon>Phocaeicola</taxon>
    </lineage>
</organism>
<evidence type="ECO:0000313" key="5">
    <source>
        <dbReference type="EMBL" id="KAA5404354.1"/>
    </source>
</evidence>
<dbReference type="Proteomes" id="UP000481616">
    <property type="component" value="Unassembled WGS sequence"/>
</dbReference>
<evidence type="ECO:0000313" key="11">
    <source>
        <dbReference type="Proteomes" id="UP000481616"/>
    </source>
</evidence>
<dbReference type="RefSeq" id="WP_007839873.1">
    <property type="nucleotide sequence ID" value="NZ_BQOA01000001.1"/>
</dbReference>
<evidence type="ECO:0000313" key="10">
    <source>
        <dbReference type="Proteomes" id="UP000441162"/>
    </source>
</evidence>
<evidence type="ECO:0000313" key="12">
    <source>
        <dbReference type="Proteomes" id="UP000481700"/>
    </source>
</evidence>
<evidence type="ECO:0000313" key="8">
    <source>
        <dbReference type="EMBL" id="TDA73650.1"/>
    </source>
</evidence>
<sequence length="63" mass="7356">MKTSTRIVLPFFYALMEAYAYNSENDSEEHRKTEQKSSECNHNTNQILETLSPNITKRITDSE</sequence>
<reference evidence="2" key="5">
    <citation type="submission" date="2022-01" db="EMBL/GenBank/DDBJ databases">
        <title>Novel bile acid biosynthetic pathways are enriched in the microbiome of centenarians.</title>
        <authorList>
            <person name="Sato Y."/>
            <person name="Atarashi K."/>
            <person name="Plichta R.D."/>
            <person name="Arai Y."/>
            <person name="Sasajima S."/>
            <person name="Kearney M.S."/>
            <person name="Suda W."/>
            <person name="Takeshita K."/>
            <person name="Sasaki T."/>
            <person name="Okamoto S."/>
            <person name="Skelly N.A."/>
            <person name="Okamura Y."/>
            <person name="Vlamakis H."/>
            <person name="Li Y."/>
            <person name="Tanoue T."/>
            <person name="Takei H."/>
            <person name="Nittono H."/>
            <person name="Narushima S."/>
            <person name="Irie J."/>
            <person name="Itoh H."/>
            <person name="Moriya K."/>
            <person name="Sugiura Y."/>
            <person name="Suematsu M."/>
            <person name="Moritoki N."/>
            <person name="Shibata S."/>
            <person name="Littman R.D."/>
            <person name="Fischbach A.M."/>
            <person name="Uwamino Y."/>
            <person name="Inoue T."/>
            <person name="Honda A."/>
            <person name="Hattori M."/>
            <person name="Murai T."/>
            <person name="Xavier J.R."/>
            <person name="Hirose N."/>
            <person name="Honda K."/>
        </authorList>
    </citation>
    <scope>NUCLEOTIDE SEQUENCE</scope>
    <source>
        <strain evidence="2">CE91-St7</strain>
    </source>
</reference>
<reference evidence="7 13" key="3">
    <citation type="submission" date="2019-11" db="EMBL/GenBank/DDBJ databases">
        <title>Complete genome sequence of Bacteroides dorei DSM 17855.</title>
        <authorList>
            <person name="Russell J.T."/>
        </authorList>
    </citation>
    <scope>NUCLEOTIDE SEQUENCE [LARGE SCALE GENOMIC DNA]</scope>
    <source>
        <strain evidence="7 13">DSM 17855</strain>
    </source>
</reference>
<dbReference type="Proteomes" id="UP000500949">
    <property type="component" value="Chromosome"/>
</dbReference>
<protein>
    <submittedName>
        <fullName evidence="8">Uncharacterized protein</fullName>
    </submittedName>
</protein>
<accession>A0A076IWL8</accession>
<dbReference type="KEGG" id="bdo:EL88_15940"/>
<dbReference type="Proteomes" id="UP000441162">
    <property type="component" value="Unassembled WGS sequence"/>
</dbReference>
<dbReference type="EMBL" id="VVZV01000013">
    <property type="protein sequence ID" value="KAA5318640.1"/>
    <property type="molecule type" value="Genomic_DNA"/>
</dbReference>
<dbReference type="EMBL" id="VVYY01000010">
    <property type="protein sequence ID" value="KAA5397284.1"/>
    <property type="molecule type" value="Genomic_DNA"/>
</dbReference>
<dbReference type="Proteomes" id="UP001055104">
    <property type="component" value="Unassembled WGS sequence"/>
</dbReference>
<evidence type="ECO:0000313" key="2">
    <source>
        <dbReference type="EMBL" id="GKH79136.1"/>
    </source>
</evidence>
<proteinExistence type="predicted"/>
<reference evidence="10 11" key="1">
    <citation type="journal article" date="2019" name="Nat. Med.">
        <title>A library of human gut bacterial isolates paired with longitudinal multiomics data enables mechanistic microbiome research.</title>
        <authorList>
            <person name="Poyet M."/>
            <person name="Groussin M."/>
            <person name="Gibbons S.M."/>
            <person name="Avila-Pacheco J."/>
            <person name="Jiang X."/>
            <person name="Kearney S.M."/>
            <person name="Perrotta A.R."/>
            <person name="Berdy B."/>
            <person name="Zhao S."/>
            <person name="Lieberman T.D."/>
            <person name="Swanson P.K."/>
            <person name="Smith M."/>
            <person name="Roesemann S."/>
            <person name="Alexander J.E."/>
            <person name="Rich S.A."/>
            <person name="Livny J."/>
            <person name="Vlamakis H."/>
            <person name="Clish C."/>
            <person name="Bullock K."/>
            <person name="Deik A."/>
            <person name="Scott J."/>
            <person name="Pierce K.A."/>
            <person name="Xavier R.J."/>
            <person name="Alm E.J."/>
        </authorList>
    </citation>
    <scope>NUCLEOTIDE SEQUENCE [LARGE SCALE GENOMIC DNA]</scope>
    <source>
        <strain evidence="4 11">BIOML-A1</strain>
        <strain evidence="3 12">BIOML-A25</strain>
        <strain evidence="5 10">BIOML-A4</strain>
    </source>
</reference>
<evidence type="ECO:0000313" key="9">
    <source>
        <dbReference type="Proteomes" id="UP000294527"/>
    </source>
</evidence>
<dbReference type="EMBL" id="VVZA01000010">
    <property type="protein sequence ID" value="KAA5404354.1"/>
    <property type="molecule type" value="Genomic_DNA"/>
</dbReference>
<feature type="compositionally biased region" description="Polar residues" evidence="1">
    <location>
        <begin position="40"/>
        <end position="57"/>
    </location>
</feature>
<evidence type="ECO:0000313" key="6">
    <source>
        <dbReference type="EMBL" id="MBV3121853.1"/>
    </source>
</evidence>
<dbReference type="GeneID" id="93448263"/>
<dbReference type="EMBL" id="JAHOAX010000001">
    <property type="protein sequence ID" value="MBV3121853.1"/>
    <property type="molecule type" value="Genomic_DNA"/>
</dbReference>
<dbReference type="EMBL" id="CP046176">
    <property type="protein sequence ID" value="QJR77847.1"/>
    <property type="molecule type" value="Genomic_DNA"/>
</dbReference>
<dbReference type="Proteomes" id="UP000294527">
    <property type="component" value="Unassembled WGS sequence"/>
</dbReference>
<dbReference type="EMBL" id="BQOB01000001">
    <property type="protein sequence ID" value="GKH79136.1"/>
    <property type="molecule type" value="Genomic_DNA"/>
</dbReference>
<feature type="region of interest" description="Disordered" evidence="1">
    <location>
        <begin position="24"/>
        <end position="63"/>
    </location>
</feature>
<reference evidence="6" key="4">
    <citation type="submission" date="2021-06" db="EMBL/GenBank/DDBJ databases">
        <title>Collection of gut derived symbiotic bacterial strains cultured from healthy donors.</title>
        <authorList>
            <person name="Lin H."/>
            <person name="Littmann E."/>
            <person name="Pamer E.G."/>
        </authorList>
    </citation>
    <scope>NUCLEOTIDE SEQUENCE</scope>
    <source>
        <strain evidence="6">MSK.5.10</strain>
    </source>
</reference>
<name>A0A076IWL8_9BACT</name>
<dbReference type="Proteomes" id="UP000481700">
    <property type="component" value="Unassembled WGS sequence"/>
</dbReference>
<feature type="compositionally biased region" description="Basic and acidic residues" evidence="1">
    <location>
        <begin position="28"/>
        <end position="39"/>
    </location>
</feature>
<evidence type="ECO:0000313" key="13">
    <source>
        <dbReference type="Proteomes" id="UP000500949"/>
    </source>
</evidence>
<gene>
    <name evidence="2" type="ORF">CE91St7_00200</name>
    <name evidence="8" type="ORF">E1I98_20175</name>
    <name evidence="5" type="ORF">F2Y51_12835</name>
    <name evidence="4" type="ORF">F2Y58_12950</name>
    <name evidence="3" type="ORF">F2Z07_13410</name>
    <name evidence="7" type="ORF">GKD17_16440</name>
    <name evidence="6" type="ORF">KSU80_01430</name>
</gene>
<evidence type="ECO:0000313" key="3">
    <source>
        <dbReference type="EMBL" id="KAA5318640.1"/>
    </source>
</evidence>